<organism evidence="3 4">
    <name type="scientific">Candidatus Magasanikbacteria bacterium CG11_big_fil_rev_8_21_14_0_20_39_34</name>
    <dbReference type="NCBI Taxonomy" id="1974653"/>
    <lineage>
        <taxon>Bacteria</taxon>
        <taxon>Candidatus Magasanikiibacteriota</taxon>
    </lineage>
</organism>
<dbReference type="AlphaFoldDB" id="A0A2H0N6H6"/>
<dbReference type="InterPro" id="IPR012938">
    <property type="entry name" value="Glc/Sorbosone_DH"/>
</dbReference>
<name>A0A2H0N6H6_9BACT</name>
<dbReference type="Gene3D" id="2.120.10.30">
    <property type="entry name" value="TolB, C-terminal domain"/>
    <property type="match status" value="1"/>
</dbReference>
<dbReference type="SUPFAM" id="SSF50952">
    <property type="entry name" value="Soluble quinoprotein glucose dehydrogenase"/>
    <property type="match status" value="1"/>
</dbReference>
<dbReference type="EMBL" id="PCWN01000002">
    <property type="protein sequence ID" value="PIR04477.1"/>
    <property type="molecule type" value="Genomic_DNA"/>
</dbReference>
<protein>
    <recommendedName>
        <fullName evidence="2">Glucose/Sorbosone dehydrogenase domain-containing protein</fullName>
    </recommendedName>
</protein>
<feature type="domain" description="Glucose/Sorbosone dehydrogenase" evidence="2">
    <location>
        <begin position="168"/>
        <end position="394"/>
    </location>
</feature>
<evidence type="ECO:0000256" key="1">
    <source>
        <dbReference type="SAM" id="Phobius"/>
    </source>
</evidence>
<dbReference type="InterPro" id="IPR011042">
    <property type="entry name" value="6-blade_b-propeller_TolB-like"/>
</dbReference>
<feature type="transmembrane region" description="Helical" evidence="1">
    <location>
        <begin position="5"/>
        <end position="28"/>
    </location>
</feature>
<keyword evidence="1" id="KW-0472">Membrane</keyword>
<evidence type="ECO:0000313" key="4">
    <source>
        <dbReference type="Proteomes" id="UP000229600"/>
    </source>
</evidence>
<gene>
    <name evidence="3" type="ORF">COV59_00680</name>
</gene>
<dbReference type="InterPro" id="IPR011041">
    <property type="entry name" value="Quinoprot_gluc/sorb_DH_b-prop"/>
</dbReference>
<evidence type="ECO:0000313" key="3">
    <source>
        <dbReference type="EMBL" id="PIR04477.1"/>
    </source>
</evidence>
<accession>A0A2H0N6H6</accession>
<dbReference type="Pfam" id="PF07995">
    <property type="entry name" value="GSDH"/>
    <property type="match status" value="1"/>
</dbReference>
<reference evidence="3 4" key="1">
    <citation type="submission" date="2017-09" db="EMBL/GenBank/DDBJ databases">
        <title>Depth-based differentiation of microbial function through sediment-hosted aquifers and enrichment of novel symbionts in the deep terrestrial subsurface.</title>
        <authorList>
            <person name="Probst A.J."/>
            <person name="Ladd B."/>
            <person name="Jarett J.K."/>
            <person name="Geller-Mcgrath D.E."/>
            <person name="Sieber C.M."/>
            <person name="Emerson J.B."/>
            <person name="Anantharaman K."/>
            <person name="Thomas B.C."/>
            <person name="Malmstrom R."/>
            <person name="Stieglmeier M."/>
            <person name="Klingl A."/>
            <person name="Woyke T."/>
            <person name="Ryan C.M."/>
            <person name="Banfield J.F."/>
        </authorList>
    </citation>
    <scope>NUCLEOTIDE SEQUENCE [LARGE SCALE GENOMIC DNA]</scope>
    <source>
        <strain evidence="3">CG11_big_fil_rev_8_21_14_0_20_39_34</strain>
    </source>
</reference>
<dbReference type="Proteomes" id="UP000229600">
    <property type="component" value="Unassembled WGS sequence"/>
</dbReference>
<keyword evidence="1" id="KW-0812">Transmembrane</keyword>
<dbReference type="PANTHER" id="PTHR19328:SF53">
    <property type="entry name" value="MEMBRANE PROTEIN"/>
    <property type="match status" value="1"/>
</dbReference>
<keyword evidence="1" id="KW-1133">Transmembrane helix</keyword>
<sequence>MKQKIFLSVGIIFLCSIVYAIFFVYTYYRGAAPAFQKPSQRIEDIFHSVSTTNQKVTALQNTTDFPLKIEEGFSISLYASGIDNARVLAMGPRGNLWVSRTKDGIVSMLEKTADGVVQHEIIRGLNKPHGLAFDIQNPNRLYIAQENELSFLDLFSEGPIQKILDLPKGGRHFTRTLFWGADNELYISIGSSCDVCQESDSRYASIMKVDLKNKRLFPYASGLRNAVFGTIHPVTGDLWVTEMGRDFLGDDNPPDEINIIKEGNNYGWPWYYGENIRDLKFQPNGKVPFDGAPQGSYINLPSHVAPLGLAFIPEEGWPEKYWFDLLIAYHGSWNSTTPVGYKIERVDLDNQGNFLGSYDFLSGWLTEDNKALGRPVDILVQPGGVMYVSDDKAGVIYKVEVLPE</sequence>
<dbReference type="PANTHER" id="PTHR19328">
    <property type="entry name" value="HEDGEHOG-INTERACTING PROTEIN"/>
    <property type="match status" value="1"/>
</dbReference>
<proteinExistence type="predicted"/>
<evidence type="ECO:0000259" key="2">
    <source>
        <dbReference type="Pfam" id="PF07995"/>
    </source>
</evidence>
<comment type="caution">
    <text evidence="3">The sequence shown here is derived from an EMBL/GenBank/DDBJ whole genome shotgun (WGS) entry which is preliminary data.</text>
</comment>